<comment type="caution">
    <text evidence="2">The sequence shown here is derived from an EMBL/GenBank/DDBJ whole genome shotgun (WGS) entry which is preliminary data.</text>
</comment>
<gene>
    <name evidence="2" type="ORF">JTE90_026957</name>
</gene>
<dbReference type="AlphaFoldDB" id="A0AAV6UV28"/>
<name>A0AAV6UV28_9ARAC</name>
<organism evidence="2 3">
    <name type="scientific">Oedothorax gibbosus</name>
    <dbReference type="NCBI Taxonomy" id="931172"/>
    <lineage>
        <taxon>Eukaryota</taxon>
        <taxon>Metazoa</taxon>
        <taxon>Ecdysozoa</taxon>
        <taxon>Arthropoda</taxon>
        <taxon>Chelicerata</taxon>
        <taxon>Arachnida</taxon>
        <taxon>Araneae</taxon>
        <taxon>Araneomorphae</taxon>
        <taxon>Entelegynae</taxon>
        <taxon>Araneoidea</taxon>
        <taxon>Linyphiidae</taxon>
        <taxon>Erigoninae</taxon>
        <taxon>Oedothorax</taxon>
    </lineage>
</organism>
<keyword evidence="3" id="KW-1185">Reference proteome</keyword>
<reference evidence="2 3" key="1">
    <citation type="journal article" date="2022" name="Nat. Ecol. Evol.">
        <title>A masculinizing supergene underlies an exaggerated male reproductive morph in a spider.</title>
        <authorList>
            <person name="Hendrickx F."/>
            <person name="De Corte Z."/>
            <person name="Sonet G."/>
            <person name="Van Belleghem S.M."/>
            <person name="Kostlbacher S."/>
            <person name="Vangestel C."/>
        </authorList>
    </citation>
    <scope>NUCLEOTIDE SEQUENCE [LARGE SCALE GENOMIC DNA]</scope>
    <source>
        <strain evidence="2">W744_W776</strain>
    </source>
</reference>
<protein>
    <submittedName>
        <fullName evidence="2">Uncharacterized protein</fullName>
    </submittedName>
</protein>
<proteinExistence type="predicted"/>
<sequence>MSPWSQHNNLLYFIPLLLFIITVNCSPAYPWTEISHPIYYRRFGFPSRPLKHGPTPKFDKDVQDRIRAFIDPFYTPTTPSWEDIKPYLRDKGIDYPDMRVFHPNVVG</sequence>
<keyword evidence="1" id="KW-0732">Signal</keyword>
<feature type="signal peptide" evidence="1">
    <location>
        <begin position="1"/>
        <end position="25"/>
    </location>
</feature>
<dbReference type="EMBL" id="JAFNEN010000241">
    <property type="protein sequence ID" value="KAG8188340.1"/>
    <property type="molecule type" value="Genomic_DNA"/>
</dbReference>
<dbReference type="Proteomes" id="UP000827092">
    <property type="component" value="Unassembled WGS sequence"/>
</dbReference>
<accession>A0AAV6UV28</accession>
<evidence type="ECO:0000313" key="3">
    <source>
        <dbReference type="Proteomes" id="UP000827092"/>
    </source>
</evidence>
<evidence type="ECO:0000256" key="1">
    <source>
        <dbReference type="SAM" id="SignalP"/>
    </source>
</evidence>
<feature type="chain" id="PRO_5043854467" evidence="1">
    <location>
        <begin position="26"/>
        <end position="107"/>
    </location>
</feature>
<evidence type="ECO:0000313" key="2">
    <source>
        <dbReference type="EMBL" id="KAG8188340.1"/>
    </source>
</evidence>